<feature type="signal peptide" evidence="1">
    <location>
        <begin position="1"/>
        <end position="29"/>
    </location>
</feature>
<dbReference type="EMBL" id="JACGXL010000004">
    <property type="protein sequence ID" value="MBA8888513.1"/>
    <property type="molecule type" value="Genomic_DNA"/>
</dbReference>
<keyword evidence="1" id="KW-0732">Signal</keyword>
<dbReference type="Proteomes" id="UP000550401">
    <property type="component" value="Unassembled WGS sequence"/>
</dbReference>
<organism evidence="2 3">
    <name type="scientific">Dokdonella fugitiva</name>
    <dbReference type="NCBI Taxonomy" id="328517"/>
    <lineage>
        <taxon>Bacteria</taxon>
        <taxon>Pseudomonadati</taxon>
        <taxon>Pseudomonadota</taxon>
        <taxon>Gammaproteobacteria</taxon>
        <taxon>Lysobacterales</taxon>
        <taxon>Rhodanobacteraceae</taxon>
        <taxon>Dokdonella</taxon>
    </lineage>
</organism>
<accession>A0A839F0P4</accession>
<evidence type="ECO:0000313" key="2">
    <source>
        <dbReference type="EMBL" id="MBA8888513.1"/>
    </source>
</evidence>
<sequence>MKLRLATLLLSLLPLAGTAQSLPSLAVQAQPTPLVEQLLAIDPSGKPLDGASVLPIWSRANGELLAVVTLPHDWVGSPVDATPAYRGPSAWALAGRSGTANGLVWSLADGVRIDAMLGQYLPSATPMLCATPFCSSTNASWSRGTLSGALGMGWSSADGGLDLSYGLSWLQAPTSGPSLGGFAVASLPTLALPDAPLYSLGNEASIYARGRWRFEQGAALDIAASYGHGRLSAVDGLAGPLASAIDLDQLSLSLGLDAGSLRGAIVGHVLSSDDPALAGKRWTTLDLGVSWRTPWSGELSVGAQNLWSAPLNSPRDNDSQARTPYIQYRQDL</sequence>
<gene>
    <name evidence="2" type="ORF">FHW12_002746</name>
</gene>
<reference evidence="2 3" key="1">
    <citation type="submission" date="2020-07" db="EMBL/GenBank/DDBJ databases">
        <title>Genomic Encyclopedia of Type Strains, Phase IV (KMG-V): Genome sequencing to study the core and pangenomes of soil and plant-associated prokaryotes.</title>
        <authorList>
            <person name="Whitman W."/>
        </authorList>
    </citation>
    <scope>NUCLEOTIDE SEQUENCE [LARGE SCALE GENOMIC DNA]</scope>
    <source>
        <strain evidence="2 3">RH2WT43</strain>
    </source>
</reference>
<dbReference type="RefSeq" id="WP_182531559.1">
    <property type="nucleotide sequence ID" value="NZ_JACGXL010000004.1"/>
</dbReference>
<evidence type="ECO:0000256" key="1">
    <source>
        <dbReference type="SAM" id="SignalP"/>
    </source>
</evidence>
<keyword evidence="3" id="KW-1185">Reference proteome</keyword>
<name>A0A839F0P4_9GAMM</name>
<protein>
    <recommendedName>
        <fullName evidence="4">Outer membrane beta-barrel porin/alpha-amylase</fullName>
    </recommendedName>
</protein>
<feature type="chain" id="PRO_5032294267" description="Outer membrane beta-barrel porin/alpha-amylase" evidence="1">
    <location>
        <begin position="30"/>
        <end position="332"/>
    </location>
</feature>
<evidence type="ECO:0008006" key="4">
    <source>
        <dbReference type="Google" id="ProtNLM"/>
    </source>
</evidence>
<proteinExistence type="predicted"/>
<evidence type="ECO:0000313" key="3">
    <source>
        <dbReference type="Proteomes" id="UP000550401"/>
    </source>
</evidence>
<dbReference type="AlphaFoldDB" id="A0A839F0P4"/>
<comment type="caution">
    <text evidence="2">The sequence shown here is derived from an EMBL/GenBank/DDBJ whole genome shotgun (WGS) entry which is preliminary data.</text>
</comment>